<gene>
    <name evidence="2" type="ORF">B0H65DRAFT_453962</name>
</gene>
<reference evidence="2" key="2">
    <citation type="submission" date="2023-06" db="EMBL/GenBank/DDBJ databases">
        <authorList>
            <consortium name="Lawrence Berkeley National Laboratory"/>
            <person name="Haridas S."/>
            <person name="Hensen N."/>
            <person name="Bonometti L."/>
            <person name="Westerberg I."/>
            <person name="Brannstrom I.O."/>
            <person name="Guillou S."/>
            <person name="Cros-Aarteil S."/>
            <person name="Calhoun S."/>
            <person name="Kuo A."/>
            <person name="Mondo S."/>
            <person name="Pangilinan J."/>
            <person name="Riley R."/>
            <person name="Labutti K."/>
            <person name="Andreopoulos B."/>
            <person name="Lipzen A."/>
            <person name="Chen C."/>
            <person name="Yanf M."/>
            <person name="Daum C."/>
            <person name="Ng V."/>
            <person name="Clum A."/>
            <person name="Steindorff A."/>
            <person name="Ohm R."/>
            <person name="Martin F."/>
            <person name="Silar P."/>
            <person name="Natvig D."/>
            <person name="Lalanne C."/>
            <person name="Gautier V."/>
            <person name="Ament-Velasquez S.L."/>
            <person name="Kruys A."/>
            <person name="Hutchinson M.I."/>
            <person name="Powell A.J."/>
            <person name="Barry K."/>
            <person name="Miller A.N."/>
            <person name="Grigoriev I.V."/>
            <person name="Debuchy R."/>
            <person name="Gladieux P."/>
            <person name="Thoren M.H."/>
            <person name="Johannesson H."/>
        </authorList>
    </citation>
    <scope>NUCLEOTIDE SEQUENCE</scope>
    <source>
        <strain evidence="2">CBS 560.94</strain>
    </source>
</reference>
<dbReference type="AlphaFoldDB" id="A0AAE0MX33"/>
<proteinExistence type="predicted"/>
<feature type="region of interest" description="Disordered" evidence="1">
    <location>
        <begin position="14"/>
        <end position="37"/>
    </location>
</feature>
<accession>A0AAE0MX33</accession>
<name>A0AAE0MX33_9PEZI</name>
<evidence type="ECO:0000256" key="1">
    <source>
        <dbReference type="SAM" id="MobiDB-lite"/>
    </source>
</evidence>
<evidence type="ECO:0000313" key="2">
    <source>
        <dbReference type="EMBL" id="KAK3356090.1"/>
    </source>
</evidence>
<dbReference type="RefSeq" id="XP_062687467.1">
    <property type="nucleotide sequence ID" value="XM_062826175.1"/>
</dbReference>
<keyword evidence="3" id="KW-1185">Reference proteome</keyword>
<dbReference type="GeneID" id="87863329"/>
<dbReference type="EMBL" id="JAUEPP010000001">
    <property type="protein sequence ID" value="KAK3356090.1"/>
    <property type="molecule type" value="Genomic_DNA"/>
</dbReference>
<sequence length="119" mass="13354">MNVSNDIRELLYAEDQQDLERQRKRRAPPAACPPISITNVLPPKPSSSYPAVPATGSAELVASRPVTPLQIPEPLDTAVERYTSWLCSRFRSVAIQLEYQKAGNLTLAERFDLELVYKQ</sequence>
<dbReference type="Proteomes" id="UP001278500">
    <property type="component" value="Unassembled WGS sequence"/>
</dbReference>
<comment type="caution">
    <text evidence="2">The sequence shown here is derived from an EMBL/GenBank/DDBJ whole genome shotgun (WGS) entry which is preliminary data.</text>
</comment>
<reference evidence="2" key="1">
    <citation type="journal article" date="2023" name="Mol. Phylogenet. Evol.">
        <title>Genome-scale phylogeny and comparative genomics of the fungal order Sordariales.</title>
        <authorList>
            <person name="Hensen N."/>
            <person name="Bonometti L."/>
            <person name="Westerberg I."/>
            <person name="Brannstrom I.O."/>
            <person name="Guillou S."/>
            <person name="Cros-Aarteil S."/>
            <person name="Calhoun S."/>
            <person name="Haridas S."/>
            <person name="Kuo A."/>
            <person name="Mondo S."/>
            <person name="Pangilinan J."/>
            <person name="Riley R."/>
            <person name="LaButti K."/>
            <person name="Andreopoulos B."/>
            <person name="Lipzen A."/>
            <person name="Chen C."/>
            <person name="Yan M."/>
            <person name="Daum C."/>
            <person name="Ng V."/>
            <person name="Clum A."/>
            <person name="Steindorff A."/>
            <person name="Ohm R.A."/>
            <person name="Martin F."/>
            <person name="Silar P."/>
            <person name="Natvig D.O."/>
            <person name="Lalanne C."/>
            <person name="Gautier V."/>
            <person name="Ament-Velasquez S.L."/>
            <person name="Kruys A."/>
            <person name="Hutchinson M.I."/>
            <person name="Powell A.J."/>
            <person name="Barry K."/>
            <person name="Miller A.N."/>
            <person name="Grigoriev I.V."/>
            <person name="Debuchy R."/>
            <person name="Gladieux P."/>
            <person name="Hiltunen Thoren M."/>
            <person name="Johannesson H."/>
        </authorList>
    </citation>
    <scope>NUCLEOTIDE SEQUENCE</scope>
    <source>
        <strain evidence="2">CBS 560.94</strain>
    </source>
</reference>
<organism evidence="2 3">
    <name type="scientific">Neurospora tetraspora</name>
    <dbReference type="NCBI Taxonomy" id="94610"/>
    <lineage>
        <taxon>Eukaryota</taxon>
        <taxon>Fungi</taxon>
        <taxon>Dikarya</taxon>
        <taxon>Ascomycota</taxon>
        <taxon>Pezizomycotina</taxon>
        <taxon>Sordariomycetes</taxon>
        <taxon>Sordariomycetidae</taxon>
        <taxon>Sordariales</taxon>
        <taxon>Sordariaceae</taxon>
        <taxon>Neurospora</taxon>
    </lineage>
</organism>
<evidence type="ECO:0000313" key="3">
    <source>
        <dbReference type="Proteomes" id="UP001278500"/>
    </source>
</evidence>
<protein>
    <submittedName>
        <fullName evidence="2">Uncharacterized protein</fullName>
    </submittedName>
</protein>